<protein>
    <submittedName>
        <fullName evidence="3">Putative transmembrane protein</fullName>
    </submittedName>
</protein>
<feature type="transmembrane region" description="Helical" evidence="1">
    <location>
        <begin position="127"/>
        <end position="147"/>
    </location>
</feature>
<keyword evidence="1" id="KW-1133">Transmembrane helix</keyword>
<feature type="transmembrane region" description="Helical" evidence="1">
    <location>
        <begin position="41"/>
        <end position="63"/>
    </location>
</feature>
<organism evidence="3 4">
    <name type="scientific">Nitrospira lenta</name>
    <dbReference type="NCBI Taxonomy" id="1436998"/>
    <lineage>
        <taxon>Bacteria</taxon>
        <taxon>Pseudomonadati</taxon>
        <taxon>Nitrospirota</taxon>
        <taxon>Nitrospiria</taxon>
        <taxon>Nitrospirales</taxon>
        <taxon>Nitrospiraceae</taxon>
        <taxon>Nitrospira</taxon>
    </lineage>
</organism>
<evidence type="ECO:0000313" key="4">
    <source>
        <dbReference type="Proteomes" id="UP000248168"/>
    </source>
</evidence>
<keyword evidence="1 3" id="KW-0812">Transmembrane</keyword>
<dbReference type="Proteomes" id="UP000248168">
    <property type="component" value="Unassembled WGS sequence"/>
</dbReference>
<feature type="transmembrane region" description="Helical" evidence="1">
    <location>
        <begin position="159"/>
        <end position="184"/>
    </location>
</feature>
<dbReference type="InParanoid" id="A0A330L8C4"/>
<dbReference type="OrthoDB" id="9811720at2"/>
<keyword evidence="4" id="KW-1185">Reference proteome</keyword>
<dbReference type="EMBL" id="OUNR01000017">
    <property type="protein sequence ID" value="SPP65595.1"/>
    <property type="molecule type" value="Genomic_DNA"/>
</dbReference>
<dbReference type="InterPro" id="IPR007065">
    <property type="entry name" value="HPP"/>
</dbReference>
<evidence type="ECO:0000256" key="1">
    <source>
        <dbReference type="SAM" id="Phobius"/>
    </source>
</evidence>
<reference evidence="4" key="1">
    <citation type="submission" date="2018-04" db="EMBL/GenBank/DDBJ databases">
        <authorList>
            <person name="Lucker S."/>
            <person name="Sakoula D."/>
        </authorList>
    </citation>
    <scope>NUCLEOTIDE SEQUENCE [LARGE SCALE GENOMIC DNA]</scope>
</reference>
<evidence type="ECO:0000259" key="2">
    <source>
        <dbReference type="Pfam" id="PF04982"/>
    </source>
</evidence>
<accession>A0A330L8C4</accession>
<feature type="transmembrane region" description="Helical" evidence="1">
    <location>
        <begin position="69"/>
        <end position="87"/>
    </location>
</feature>
<keyword evidence="1" id="KW-0472">Membrane</keyword>
<name>A0A330L8C4_9BACT</name>
<sequence>MSPARPPLLAEVEVRLEEVAAGLARALHLPGGEALRRSRGFAGLFALVNGGLSIGLMACVAYLTHEPLVFPSLGPTAFLIFFTPLAASSSPRNAVYGHLIGIVMGVLALFVFGLLNAGPTISEGVSVPRIGAAAFSLGFTSALMIWLRVPHPPAGATTMIVSLGMITSMTGLVAIMFGVVLLLAQAVVINRFAGIDYPLWSHPKDLTNR</sequence>
<dbReference type="PANTHER" id="PTHR33741">
    <property type="entry name" value="TRANSMEMBRANE PROTEIN DDB_G0269096-RELATED"/>
    <property type="match status" value="1"/>
</dbReference>
<dbReference type="Pfam" id="PF04982">
    <property type="entry name" value="TM_HPP"/>
    <property type="match status" value="1"/>
</dbReference>
<feature type="transmembrane region" description="Helical" evidence="1">
    <location>
        <begin position="94"/>
        <end position="115"/>
    </location>
</feature>
<dbReference type="InterPro" id="IPR058581">
    <property type="entry name" value="TM_HPP"/>
</dbReference>
<feature type="domain" description="HPP transmembrane region" evidence="2">
    <location>
        <begin position="44"/>
        <end position="198"/>
    </location>
</feature>
<evidence type="ECO:0000313" key="3">
    <source>
        <dbReference type="EMBL" id="SPP65595.1"/>
    </source>
</evidence>
<dbReference type="AlphaFoldDB" id="A0A330L8C4"/>
<gene>
    <name evidence="3" type="ORF">NITLEN_40068</name>
</gene>
<dbReference type="PANTHER" id="PTHR33741:SF5">
    <property type="entry name" value="TRANSMEMBRANE PROTEIN DDB_G0269096-RELATED"/>
    <property type="match status" value="1"/>
</dbReference>
<proteinExistence type="predicted"/>
<dbReference type="RefSeq" id="WP_121989858.1">
    <property type="nucleotide sequence ID" value="NZ_OUNR01000017.1"/>
</dbReference>